<comment type="caution">
    <text evidence="1">The sequence shown here is derived from an EMBL/GenBank/DDBJ whole genome shotgun (WGS) entry which is preliminary data.</text>
</comment>
<protein>
    <submittedName>
        <fullName evidence="1">Uncharacterized protein</fullName>
    </submittedName>
</protein>
<proteinExistence type="predicted"/>
<sequence>MHLQTVLALVVISVLEPASAQKRSCEHSCGNVTIPFPFGSGEGCYHSPEFHVSCNRSRDRRTPFYGNVAVTDISLNTGEMEIVMFVAHDCYNSSGRRCDTHAYIEGSRRNESDGTGCISRCDSNRGITNGSCSGIGCCKVAIPEGMSSFTLTLNTNECQNPENDCQHSCKDTEGSYKCKCRKGYSGDGKKSGSGCTLDQSLIITITICTFAATILILVLVTWVYVGVKKHNKEGGLLQVLDEHLQLHEAPNEIILVSRLAERCLRLKGDERPTMKEVAIELEGILASMIHKHPWVQSSSNEEENEYLLREPMDDYGYTDRSNTSSATFDSMSQHTILPIASGR</sequence>
<organism evidence="1 2">
    <name type="scientific">Smallanthus sonchifolius</name>
    <dbReference type="NCBI Taxonomy" id="185202"/>
    <lineage>
        <taxon>Eukaryota</taxon>
        <taxon>Viridiplantae</taxon>
        <taxon>Streptophyta</taxon>
        <taxon>Embryophyta</taxon>
        <taxon>Tracheophyta</taxon>
        <taxon>Spermatophyta</taxon>
        <taxon>Magnoliopsida</taxon>
        <taxon>eudicotyledons</taxon>
        <taxon>Gunneridae</taxon>
        <taxon>Pentapetalae</taxon>
        <taxon>asterids</taxon>
        <taxon>campanulids</taxon>
        <taxon>Asterales</taxon>
        <taxon>Asteraceae</taxon>
        <taxon>Asteroideae</taxon>
        <taxon>Heliantheae alliance</taxon>
        <taxon>Millerieae</taxon>
        <taxon>Smallanthus</taxon>
    </lineage>
</organism>
<gene>
    <name evidence="1" type="ORF">L1987_16102</name>
</gene>
<name>A0ACB9J9P1_9ASTR</name>
<dbReference type="EMBL" id="CM042022">
    <property type="protein sequence ID" value="KAI3816408.1"/>
    <property type="molecule type" value="Genomic_DNA"/>
</dbReference>
<dbReference type="Proteomes" id="UP001056120">
    <property type="component" value="Linkage Group LG05"/>
</dbReference>
<keyword evidence="2" id="KW-1185">Reference proteome</keyword>
<accession>A0ACB9J9P1</accession>
<evidence type="ECO:0000313" key="1">
    <source>
        <dbReference type="EMBL" id="KAI3816408.1"/>
    </source>
</evidence>
<evidence type="ECO:0000313" key="2">
    <source>
        <dbReference type="Proteomes" id="UP001056120"/>
    </source>
</evidence>
<reference evidence="2" key="1">
    <citation type="journal article" date="2022" name="Mol. Ecol. Resour.">
        <title>The genomes of chicory, endive, great burdock and yacon provide insights into Asteraceae palaeo-polyploidization history and plant inulin production.</title>
        <authorList>
            <person name="Fan W."/>
            <person name="Wang S."/>
            <person name="Wang H."/>
            <person name="Wang A."/>
            <person name="Jiang F."/>
            <person name="Liu H."/>
            <person name="Zhao H."/>
            <person name="Xu D."/>
            <person name="Zhang Y."/>
        </authorList>
    </citation>
    <scope>NUCLEOTIDE SEQUENCE [LARGE SCALE GENOMIC DNA]</scope>
    <source>
        <strain evidence="2">cv. Yunnan</strain>
    </source>
</reference>
<reference evidence="1 2" key="2">
    <citation type="journal article" date="2022" name="Mol. Ecol. Resour.">
        <title>The genomes of chicory, endive, great burdock and yacon provide insights into Asteraceae paleo-polyploidization history and plant inulin production.</title>
        <authorList>
            <person name="Fan W."/>
            <person name="Wang S."/>
            <person name="Wang H."/>
            <person name="Wang A."/>
            <person name="Jiang F."/>
            <person name="Liu H."/>
            <person name="Zhao H."/>
            <person name="Xu D."/>
            <person name="Zhang Y."/>
        </authorList>
    </citation>
    <scope>NUCLEOTIDE SEQUENCE [LARGE SCALE GENOMIC DNA]</scope>
    <source>
        <strain evidence="2">cv. Yunnan</strain>
        <tissue evidence="1">Leaves</tissue>
    </source>
</reference>